<dbReference type="EMBL" id="OUNC01000083">
    <property type="protein sequence ID" value="SPP30811.1"/>
    <property type="molecule type" value="Genomic_DNA"/>
</dbReference>
<dbReference type="STRING" id="2756.BFR44_00815"/>
<dbReference type="Proteomes" id="UP000270190">
    <property type="component" value="Unassembled WGS sequence"/>
</dbReference>
<keyword evidence="6" id="KW-0547">Nucleotide-binding</keyword>
<keyword evidence="8" id="KW-0067">ATP-binding</keyword>
<organism evidence="10 12">
    <name type="scientific">Brochothrix thermosphacta</name>
    <name type="common">Microbacterium thermosphactum</name>
    <dbReference type="NCBI Taxonomy" id="2756"/>
    <lineage>
        <taxon>Bacteria</taxon>
        <taxon>Bacillati</taxon>
        <taxon>Bacillota</taxon>
        <taxon>Bacilli</taxon>
        <taxon>Bacillales</taxon>
        <taxon>Listeriaceae</taxon>
        <taxon>Brochothrix</taxon>
    </lineage>
</organism>
<evidence type="ECO:0000256" key="5">
    <source>
        <dbReference type="ARBA" id="ARBA00022679"/>
    </source>
</evidence>
<protein>
    <recommendedName>
        <fullName evidence="4">GTP diphosphokinase</fullName>
        <ecNumber evidence="4">2.7.6.5</ecNumber>
    </recommendedName>
</protein>
<dbReference type="UniPathway" id="UPA00908">
    <property type="reaction ID" value="UER00884"/>
</dbReference>
<dbReference type="GO" id="GO:0008728">
    <property type="term" value="F:GTP diphosphokinase activity"/>
    <property type="evidence" value="ECO:0007669"/>
    <property type="project" value="UniProtKB-EC"/>
</dbReference>
<dbReference type="GO" id="GO:0016301">
    <property type="term" value="F:kinase activity"/>
    <property type="evidence" value="ECO:0007669"/>
    <property type="project" value="UniProtKB-KW"/>
</dbReference>
<keyword evidence="7 10" id="KW-0418">Kinase</keyword>
<evidence type="ECO:0000256" key="4">
    <source>
        <dbReference type="ARBA" id="ARBA00013251"/>
    </source>
</evidence>
<dbReference type="EC" id="2.7.6.5" evidence="4"/>
<evidence type="ECO:0000259" key="9">
    <source>
        <dbReference type="SMART" id="SM00954"/>
    </source>
</evidence>
<evidence type="ECO:0000256" key="3">
    <source>
        <dbReference type="ARBA" id="ARBA00011881"/>
    </source>
</evidence>
<comment type="pathway">
    <text evidence="1">Purine metabolism; ppGpp biosynthesis; ppGpp from GTP: step 1/2.</text>
</comment>
<dbReference type="GeneID" id="66537992"/>
<evidence type="ECO:0000313" key="12">
    <source>
        <dbReference type="Proteomes" id="UP000243591"/>
    </source>
</evidence>
<dbReference type="InterPro" id="IPR052366">
    <property type="entry name" value="GTP_Pyrophosphokinase"/>
</dbReference>
<dbReference type="PANTHER" id="PTHR47837">
    <property type="entry name" value="GTP PYROPHOSPHOKINASE YJBM"/>
    <property type="match status" value="1"/>
</dbReference>
<evidence type="ECO:0000256" key="7">
    <source>
        <dbReference type="ARBA" id="ARBA00022777"/>
    </source>
</evidence>
<dbReference type="KEGG" id="bths:CNY62_03065"/>
<reference evidence="13" key="3">
    <citation type="submission" date="2018-04" db="EMBL/GenBank/DDBJ databases">
        <authorList>
            <person name="Illikoud N."/>
        </authorList>
    </citation>
    <scope>NUCLEOTIDE SEQUENCE [LARGE SCALE GENOMIC DNA]</scope>
</reference>
<comment type="subunit">
    <text evidence="3">Homotetramer.</text>
</comment>
<dbReference type="RefSeq" id="WP_029091818.1">
    <property type="nucleotide sequence ID" value="NZ_CBCPHX010000005.1"/>
</dbReference>
<evidence type="ECO:0000313" key="11">
    <source>
        <dbReference type="EMBL" id="SPP30811.1"/>
    </source>
</evidence>
<evidence type="ECO:0000256" key="6">
    <source>
        <dbReference type="ARBA" id="ARBA00022741"/>
    </source>
</evidence>
<name>A0A1D2LK92_BROTH</name>
<dbReference type="EMBL" id="CP023483">
    <property type="protein sequence ID" value="ATF25460.1"/>
    <property type="molecule type" value="Genomic_DNA"/>
</dbReference>
<dbReference type="InterPro" id="IPR043519">
    <property type="entry name" value="NT_sf"/>
</dbReference>
<dbReference type="GO" id="GO:0015970">
    <property type="term" value="P:guanosine tetraphosphate biosynthetic process"/>
    <property type="evidence" value="ECO:0007669"/>
    <property type="project" value="UniProtKB-UniPathway"/>
</dbReference>
<accession>A0A1D2LK92</accession>
<dbReference type="SMART" id="SM00954">
    <property type="entry name" value="RelA_SpoT"/>
    <property type="match status" value="1"/>
</dbReference>
<dbReference type="FunFam" id="3.30.460.10:FF:000012">
    <property type="entry name" value="GTP pyrophosphokinase YjbM"/>
    <property type="match status" value="1"/>
</dbReference>
<dbReference type="InterPro" id="IPR007685">
    <property type="entry name" value="RelA_SpoT"/>
</dbReference>
<dbReference type="OrthoDB" id="9789634at2"/>
<reference evidence="11" key="2">
    <citation type="submission" date="2018-04" db="EMBL/GenBank/DDBJ databases">
        <authorList>
            <person name="Go L.Y."/>
            <person name="Mitchell J.A."/>
        </authorList>
    </citation>
    <scope>NUCLEOTIDE SEQUENCE</scope>
    <source>
        <strain evidence="11">BSAS1 3</strain>
    </source>
</reference>
<evidence type="ECO:0000313" key="10">
    <source>
        <dbReference type="EMBL" id="ATF25460.1"/>
    </source>
</evidence>
<dbReference type="Gene3D" id="1.10.287.860">
    <property type="entry name" value="Nucleotidyltransferase"/>
    <property type="match status" value="1"/>
</dbReference>
<evidence type="ECO:0000256" key="8">
    <source>
        <dbReference type="ARBA" id="ARBA00022840"/>
    </source>
</evidence>
<keyword evidence="12" id="KW-1185">Reference proteome</keyword>
<feature type="domain" description="RelA/SpoT" evidence="9">
    <location>
        <begin position="43"/>
        <end position="164"/>
    </location>
</feature>
<dbReference type="Gene3D" id="3.30.460.10">
    <property type="entry name" value="Beta Polymerase, domain 2"/>
    <property type="match status" value="1"/>
</dbReference>
<dbReference type="SUPFAM" id="SSF81301">
    <property type="entry name" value="Nucleotidyltransferase"/>
    <property type="match status" value="1"/>
</dbReference>
<evidence type="ECO:0000256" key="1">
    <source>
        <dbReference type="ARBA" id="ARBA00004976"/>
    </source>
</evidence>
<dbReference type="PANTHER" id="PTHR47837:SF1">
    <property type="entry name" value="GTP PYROPHOSPHOKINASE YJBM"/>
    <property type="match status" value="1"/>
</dbReference>
<sequence length="216" mass="25465">MEDWDGFLAPYQQTVAELKMKLKGIRTQFKLEGKHSPIEFVTGRVKPIESIVDKALKKHISITRFAEEVTDIAGCRVMCQFVEDIVIVVEHLRKRNDFRILEERDYISNKKPSGYRSYHLVIEYPVQTINGEKKVIAEIQIRTLAMNFWATIEHSLSYKYRDEFPEDIKARLQRASEAAFQLDEEMSHIRDEIHEAQTYIQKQQSQHKTTIHTKKR</sequence>
<dbReference type="Pfam" id="PF04607">
    <property type="entry name" value="RelA_SpoT"/>
    <property type="match status" value="1"/>
</dbReference>
<evidence type="ECO:0000256" key="2">
    <source>
        <dbReference type="ARBA" id="ARBA00007476"/>
    </source>
</evidence>
<gene>
    <name evidence="11" type="primary">relP</name>
    <name evidence="11" type="ORF">BTBSAS_90025</name>
    <name evidence="10" type="ORF">CNY62_03065</name>
</gene>
<keyword evidence="5 11" id="KW-0808">Transferase</keyword>
<comment type="similarity">
    <text evidence="2">Belongs to the RelA/SpoT family.</text>
</comment>
<dbReference type="Proteomes" id="UP000243591">
    <property type="component" value="Chromosome"/>
</dbReference>
<dbReference type="GO" id="GO:0005524">
    <property type="term" value="F:ATP binding"/>
    <property type="evidence" value="ECO:0007669"/>
    <property type="project" value="UniProtKB-KW"/>
</dbReference>
<dbReference type="AlphaFoldDB" id="A0A1D2LK92"/>
<evidence type="ECO:0000313" key="13">
    <source>
        <dbReference type="Proteomes" id="UP000270190"/>
    </source>
</evidence>
<reference evidence="10 12" key="1">
    <citation type="submission" date="2017-09" db="EMBL/GenBank/DDBJ databases">
        <title>Complete Genome Sequences of Two Strains of the Meat Spoilage Bacterium Brochothrix thermosphacta Isolated from Ground Chicken.</title>
        <authorList>
            <person name="Paoli G.C."/>
            <person name="Wijey C."/>
            <person name="Chen C.-Y."/>
            <person name="Nguyen L."/>
            <person name="Yan X."/>
            <person name="Irwin P.L."/>
        </authorList>
    </citation>
    <scope>NUCLEOTIDE SEQUENCE [LARGE SCALE GENOMIC DNA]</scope>
    <source>
        <strain evidence="10 12">BI</strain>
    </source>
</reference>
<dbReference type="CDD" id="cd05399">
    <property type="entry name" value="NT_Rel-Spo_like"/>
    <property type="match status" value="1"/>
</dbReference>
<proteinExistence type="inferred from homology"/>